<dbReference type="InterPro" id="IPR029787">
    <property type="entry name" value="Nucleotide_cyclase"/>
</dbReference>
<dbReference type="CDD" id="cd07302">
    <property type="entry name" value="CHD"/>
    <property type="match status" value="1"/>
</dbReference>
<organism evidence="6 7">
    <name type="scientific">Mycolicibacterium hippocampi</name>
    <dbReference type="NCBI Taxonomy" id="659824"/>
    <lineage>
        <taxon>Bacteria</taxon>
        <taxon>Bacillati</taxon>
        <taxon>Actinomycetota</taxon>
        <taxon>Actinomycetes</taxon>
        <taxon>Mycobacteriales</taxon>
        <taxon>Mycobacteriaceae</taxon>
        <taxon>Mycolicibacterium</taxon>
    </lineage>
</organism>
<dbReference type="GO" id="GO:0016020">
    <property type="term" value="C:membrane"/>
    <property type="evidence" value="ECO:0007669"/>
    <property type="project" value="InterPro"/>
</dbReference>
<sequence length="715" mass="76820">MSSQLNSSVRRSRRALGIQSKLLIILLVVSVVSVLVAGSIGYASGTESLTNAEFKRMTQLRESRAREITAYYRTVTDAASIVTHGTTTVNAARDFSAAFAELDATPPPPEARAAVTDYYEDVFAPLLSERSGQPADPTLFEPTGNAATYLQNAYTVPADGDFDAALTMQAAGDPSAWSAVNARYQGFFADLTTRFGFEDSLILDTNGNVVYTAYKGADLGTNLFTGPYRTSLLADAYRQTLQATSVDQTIVTDFERYPPSYDKPTPWVLSPIGSGGSIVGVLALQLPLDGINNVMTGDRGWEEDGLGATGETYLAGPDKLMRSVSRELLTNPDAYAAGVIANGTPTEVAEREVEVGGSVLLQPVDTVAVNRARSGESGVTTDKDYIGPTSLVAFMPLDIPGLDWVLVAKIDEDEALAPVNTFARNIALSIAGIVLVVCILALILSRLLTRPLTRLAAAVRRVTSGDLGVTVPVTTRDEYGDLAAEFNDMSASLQTKQELIEEQRRENDELLASLMPESVARRVRDGETTISGDHRDVSVVYAELLNFKEFARSLSSEESVRLLNILIEAFDAAAEHHGIERVRSLHNGFLATCGLVTPRVDHAGRTVAFAIELVEIIDLFNDQHGAELAVRVGIDSGSVSSGLIGQRSRIYDLWGEAVDLAHRVHAASSRPGVFVSDRVHDSLTAFHSFTDAGTMPGNDGVEPVWSLQLPGRVSS</sequence>
<dbReference type="AlphaFoldDB" id="A0A850PNH5"/>
<dbReference type="Pfam" id="PF00211">
    <property type="entry name" value="Guanylate_cyc"/>
    <property type="match status" value="1"/>
</dbReference>
<dbReference type="PROSITE" id="PS50885">
    <property type="entry name" value="HAMP"/>
    <property type="match status" value="1"/>
</dbReference>
<dbReference type="SUPFAM" id="SSF55073">
    <property type="entry name" value="Nucleotide cyclase"/>
    <property type="match status" value="1"/>
</dbReference>
<dbReference type="CDD" id="cd06225">
    <property type="entry name" value="HAMP"/>
    <property type="match status" value="1"/>
</dbReference>
<evidence type="ECO:0000256" key="2">
    <source>
        <dbReference type="ARBA" id="ARBA00022989"/>
    </source>
</evidence>
<dbReference type="SUPFAM" id="SSF158472">
    <property type="entry name" value="HAMP domain-like"/>
    <property type="match status" value="1"/>
</dbReference>
<keyword evidence="1 3" id="KW-0812">Transmembrane</keyword>
<reference evidence="6 7" key="1">
    <citation type="submission" date="2020-05" db="EMBL/GenBank/DDBJ databases">
        <title>Draft genome sequence of Mycobacterium hippocampi DL, isolated from European seabass, Dicentrarchus labrax, reared in fish farms.</title>
        <authorList>
            <person name="Stathopoulou P."/>
            <person name="Asimakis E."/>
            <person name="Tzokas K."/>
            <person name="Batargias C."/>
            <person name="Tsiamis G."/>
        </authorList>
    </citation>
    <scope>NUCLEOTIDE SEQUENCE [LARGE SCALE GENOMIC DNA]</scope>
    <source>
        <strain evidence="6 7">DL</strain>
    </source>
</reference>
<dbReference type="InterPro" id="IPR001054">
    <property type="entry name" value="A/G_cyclase"/>
</dbReference>
<feature type="transmembrane region" description="Helical" evidence="3">
    <location>
        <begin position="21"/>
        <end position="43"/>
    </location>
</feature>
<dbReference type="SMART" id="SM00304">
    <property type="entry name" value="HAMP"/>
    <property type="match status" value="1"/>
</dbReference>
<evidence type="ECO:0008006" key="8">
    <source>
        <dbReference type="Google" id="ProtNLM"/>
    </source>
</evidence>
<dbReference type="EMBL" id="JABFYL010000039">
    <property type="protein sequence ID" value="NVN51952.1"/>
    <property type="molecule type" value="Genomic_DNA"/>
</dbReference>
<dbReference type="GO" id="GO:0035556">
    <property type="term" value="P:intracellular signal transduction"/>
    <property type="evidence" value="ECO:0007669"/>
    <property type="project" value="InterPro"/>
</dbReference>
<keyword evidence="7" id="KW-1185">Reference proteome</keyword>
<evidence type="ECO:0000256" key="1">
    <source>
        <dbReference type="ARBA" id="ARBA00022692"/>
    </source>
</evidence>
<dbReference type="PANTHER" id="PTHR45655">
    <property type="entry name" value="GUANYLATE CYCLASE SOLUBLE SUBUNIT BETA-2"/>
    <property type="match status" value="1"/>
</dbReference>
<evidence type="ECO:0000259" key="5">
    <source>
        <dbReference type="PROSITE" id="PS50885"/>
    </source>
</evidence>
<dbReference type="Proteomes" id="UP000570517">
    <property type="component" value="Unassembled WGS sequence"/>
</dbReference>
<feature type="transmembrane region" description="Helical" evidence="3">
    <location>
        <begin position="426"/>
        <end position="444"/>
    </location>
</feature>
<evidence type="ECO:0000256" key="3">
    <source>
        <dbReference type="SAM" id="Phobius"/>
    </source>
</evidence>
<dbReference type="InterPro" id="IPR003660">
    <property type="entry name" value="HAMP_dom"/>
</dbReference>
<dbReference type="PANTHER" id="PTHR45655:SF13">
    <property type="entry name" value="SOLUBLE GUANYLATE CYCLASE GCY-32-RELATED"/>
    <property type="match status" value="1"/>
</dbReference>
<comment type="caution">
    <text evidence="6">The sequence shown here is derived from an EMBL/GenBank/DDBJ whole genome shotgun (WGS) entry which is preliminary data.</text>
</comment>
<dbReference type="Gene3D" id="3.30.450.20">
    <property type="entry name" value="PAS domain"/>
    <property type="match status" value="1"/>
</dbReference>
<proteinExistence type="predicted"/>
<feature type="domain" description="Guanylate cyclase" evidence="4">
    <location>
        <begin position="538"/>
        <end position="665"/>
    </location>
</feature>
<evidence type="ECO:0000313" key="6">
    <source>
        <dbReference type="EMBL" id="NVN51952.1"/>
    </source>
</evidence>
<evidence type="ECO:0000313" key="7">
    <source>
        <dbReference type="Proteomes" id="UP000570517"/>
    </source>
</evidence>
<dbReference type="Gene3D" id="1.10.8.500">
    <property type="entry name" value="HAMP domain in histidine kinase"/>
    <property type="match status" value="1"/>
</dbReference>
<dbReference type="PROSITE" id="PS50125">
    <property type="entry name" value="GUANYLATE_CYCLASE_2"/>
    <property type="match status" value="1"/>
</dbReference>
<gene>
    <name evidence="6" type="ORF">HLY00_1945</name>
</gene>
<evidence type="ECO:0000259" key="4">
    <source>
        <dbReference type="PROSITE" id="PS50125"/>
    </source>
</evidence>
<accession>A0A850PNH5</accession>
<dbReference type="Gene3D" id="3.30.70.1230">
    <property type="entry name" value="Nucleotide cyclase"/>
    <property type="match status" value="1"/>
</dbReference>
<dbReference type="SMART" id="SM00044">
    <property type="entry name" value="CYCc"/>
    <property type="match status" value="1"/>
</dbReference>
<keyword evidence="2 3" id="KW-1133">Transmembrane helix</keyword>
<dbReference type="Pfam" id="PF00672">
    <property type="entry name" value="HAMP"/>
    <property type="match status" value="1"/>
</dbReference>
<dbReference type="GO" id="GO:0009190">
    <property type="term" value="P:cyclic nucleotide biosynthetic process"/>
    <property type="evidence" value="ECO:0007669"/>
    <property type="project" value="InterPro"/>
</dbReference>
<feature type="domain" description="HAMP" evidence="5">
    <location>
        <begin position="446"/>
        <end position="498"/>
    </location>
</feature>
<protein>
    <recommendedName>
        <fullName evidence="8">Adenylate/guanylate cyclase domain-containing protein</fullName>
    </recommendedName>
</protein>
<dbReference type="GO" id="GO:0004016">
    <property type="term" value="F:adenylate cyclase activity"/>
    <property type="evidence" value="ECO:0007669"/>
    <property type="project" value="UniProtKB-ARBA"/>
</dbReference>
<name>A0A850PNH5_9MYCO</name>
<keyword evidence="3" id="KW-0472">Membrane</keyword>